<dbReference type="GO" id="GO:0016787">
    <property type="term" value="F:hydrolase activity"/>
    <property type="evidence" value="ECO:0007669"/>
    <property type="project" value="UniProtKB-KW"/>
</dbReference>
<dbReference type="PANTHER" id="PTHR43788">
    <property type="entry name" value="DNA2/NAM7 HELICASE FAMILY MEMBER"/>
    <property type="match status" value="1"/>
</dbReference>
<organism evidence="8 9">
    <name type="scientific">Sphingobacterium paludis</name>
    <dbReference type="NCBI Taxonomy" id="1476465"/>
    <lineage>
        <taxon>Bacteria</taxon>
        <taxon>Pseudomonadati</taxon>
        <taxon>Bacteroidota</taxon>
        <taxon>Sphingobacteriia</taxon>
        <taxon>Sphingobacteriales</taxon>
        <taxon>Sphingobacteriaceae</taxon>
        <taxon>Sphingobacterium</taxon>
    </lineage>
</organism>
<dbReference type="InterPro" id="IPR047187">
    <property type="entry name" value="SF1_C_Upf1"/>
</dbReference>
<keyword evidence="2" id="KW-0547">Nucleotide-binding</keyword>
<dbReference type="CDD" id="cd18808">
    <property type="entry name" value="SF1_C_Upf1"/>
    <property type="match status" value="1"/>
</dbReference>
<comment type="similarity">
    <text evidence="1">Belongs to the DNA2/NAM7 helicase family.</text>
</comment>
<keyword evidence="5" id="KW-0067">ATP-binding</keyword>
<evidence type="ECO:0000313" key="9">
    <source>
        <dbReference type="Proteomes" id="UP000294752"/>
    </source>
</evidence>
<dbReference type="Pfam" id="PF13087">
    <property type="entry name" value="AAA_12"/>
    <property type="match status" value="1"/>
</dbReference>
<feature type="domain" description="DNA2/NAM7 helicase-like C-terminal" evidence="7">
    <location>
        <begin position="420"/>
        <end position="614"/>
    </location>
</feature>
<dbReference type="InterPro" id="IPR041679">
    <property type="entry name" value="DNA2/NAM7-like_C"/>
</dbReference>
<protein>
    <submittedName>
        <fullName evidence="8">Putative DNA helicase</fullName>
    </submittedName>
</protein>
<accession>A0A4R7CVJ4</accession>
<dbReference type="GO" id="GO:0005524">
    <property type="term" value="F:ATP binding"/>
    <property type="evidence" value="ECO:0007669"/>
    <property type="project" value="UniProtKB-KW"/>
</dbReference>
<keyword evidence="3" id="KW-0378">Hydrolase</keyword>
<keyword evidence="9" id="KW-1185">Reference proteome</keyword>
<dbReference type="InterPro" id="IPR041677">
    <property type="entry name" value="DNA2/NAM7_AAA_11"/>
</dbReference>
<evidence type="ECO:0000313" key="8">
    <source>
        <dbReference type="EMBL" id="TDS11877.1"/>
    </source>
</evidence>
<evidence type="ECO:0000256" key="2">
    <source>
        <dbReference type="ARBA" id="ARBA00022741"/>
    </source>
</evidence>
<dbReference type="FunFam" id="3.40.50.300:FF:000326">
    <property type="entry name" value="P-loop containing nucleoside triphosphate hydrolase"/>
    <property type="match status" value="1"/>
</dbReference>
<dbReference type="Gene3D" id="2.40.30.270">
    <property type="match status" value="1"/>
</dbReference>
<comment type="caution">
    <text evidence="8">The sequence shown here is derived from an EMBL/GenBank/DDBJ whole genome shotgun (WGS) entry which is preliminary data.</text>
</comment>
<dbReference type="GO" id="GO:0005694">
    <property type="term" value="C:chromosome"/>
    <property type="evidence" value="ECO:0007669"/>
    <property type="project" value="UniProtKB-ARBA"/>
</dbReference>
<evidence type="ECO:0000256" key="4">
    <source>
        <dbReference type="ARBA" id="ARBA00022806"/>
    </source>
</evidence>
<evidence type="ECO:0000256" key="5">
    <source>
        <dbReference type="ARBA" id="ARBA00022840"/>
    </source>
</evidence>
<dbReference type="Gene3D" id="3.40.50.300">
    <property type="entry name" value="P-loop containing nucleotide triphosphate hydrolases"/>
    <property type="match status" value="2"/>
</dbReference>
<feature type="domain" description="DNA2/NAM7 helicase helicase" evidence="6">
    <location>
        <begin position="189"/>
        <end position="410"/>
    </location>
</feature>
<evidence type="ECO:0000259" key="6">
    <source>
        <dbReference type="Pfam" id="PF13086"/>
    </source>
</evidence>
<evidence type="ECO:0000256" key="1">
    <source>
        <dbReference type="ARBA" id="ARBA00007913"/>
    </source>
</evidence>
<dbReference type="InterPro" id="IPR027417">
    <property type="entry name" value="P-loop_NTPase"/>
</dbReference>
<evidence type="ECO:0000259" key="7">
    <source>
        <dbReference type="Pfam" id="PF13087"/>
    </source>
</evidence>
<dbReference type="Proteomes" id="UP000294752">
    <property type="component" value="Unassembled WGS sequence"/>
</dbReference>
<dbReference type="AlphaFoldDB" id="A0A4R7CVJ4"/>
<evidence type="ECO:0000256" key="3">
    <source>
        <dbReference type="ARBA" id="ARBA00022801"/>
    </source>
</evidence>
<proteinExistence type="inferred from homology"/>
<keyword evidence="4 8" id="KW-0347">Helicase</keyword>
<sequence length="649" mass="73235">MRVYYYWFRMDDYFDELVALLRKEEDFDRNMHETLLLNRSVNDRRTQGVTWFPVMVTDTEIGRGDYLSITIKRTNSLGESHRFRFGMPVALFSNYAPNEDRVNGTVAYVSNDTMRIAFRLDELPDWSRRGKLGVDLLFDENSYREMHTALQQANKIKDDAKEGGLVRMLTGEQHLDPGAVPGFYQNEALNASQNAAIQQVLAGHALTIVHGPPGTGKTTTLTQAVKALLSNGVKQILLVAPSNTAVDVLTERLDALGVSVVRIGNPVRVSSHLQDLTLDAKIENHRANKECKTLEKQARAYLDMGHKYKRNFGKNEREQRKALFAEAHKIRKEIDKVQDFIMDDILDNASVITATLVGANHHSIQERCYETVIIDEAAQALEPACWIPLLKAKRVVLAGDHCQLPPTVKSSSQAYQGLYITLFEKLVARYPAQVSLLNVQYRMHAKIMAYPSLRLYNNQLQAATDVAAWTLRNDDAPILFIDTAGAGYEEAEEDGAIWNTEEAQFVRSHLRETLKACADLYSGSNMPTVGVITPYRRQAQWLTTLVEQDDELKPFQSLIQVNTIDGFQGQEKDIVYISLTRSNNEQRIGFLADERRMNVAMTRAKKKLIVVGDSGTIGEQDFYKGFLDYVEVAGAYHSVWEWPSAGGQM</sequence>
<dbReference type="SUPFAM" id="SSF52540">
    <property type="entry name" value="P-loop containing nucleoside triphosphate hydrolases"/>
    <property type="match status" value="1"/>
</dbReference>
<gene>
    <name evidence="8" type="ORF">B0I21_107229</name>
</gene>
<dbReference type="GO" id="GO:0043139">
    <property type="term" value="F:5'-3' DNA helicase activity"/>
    <property type="evidence" value="ECO:0007669"/>
    <property type="project" value="TreeGrafter"/>
</dbReference>
<reference evidence="8 9" key="1">
    <citation type="submission" date="2019-03" db="EMBL/GenBank/DDBJ databases">
        <title>Genomic Encyclopedia of Type Strains, Phase III (KMG-III): the genomes of soil and plant-associated and newly described type strains.</title>
        <authorList>
            <person name="Whitman W."/>
        </authorList>
    </citation>
    <scope>NUCLEOTIDE SEQUENCE [LARGE SCALE GENOMIC DNA]</scope>
    <source>
        <strain evidence="8 9">CGMCC 1.12801</strain>
    </source>
</reference>
<dbReference type="PANTHER" id="PTHR43788:SF8">
    <property type="entry name" value="DNA-BINDING PROTEIN SMUBP-2"/>
    <property type="match status" value="1"/>
</dbReference>
<dbReference type="Pfam" id="PF13086">
    <property type="entry name" value="AAA_11"/>
    <property type="match status" value="1"/>
</dbReference>
<dbReference type="EMBL" id="SNZV01000007">
    <property type="protein sequence ID" value="TDS11877.1"/>
    <property type="molecule type" value="Genomic_DNA"/>
</dbReference>
<name>A0A4R7CVJ4_9SPHI</name>
<dbReference type="InterPro" id="IPR050534">
    <property type="entry name" value="Coronavir_polyprotein_1ab"/>
</dbReference>